<dbReference type="EMBL" id="JARIHO010000084">
    <property type="protein sequence ID" value="KAJ7308705.1"/>
    <property type="molecule type" value="Genomic_DNA"/>
</dbReference>
<accession>A0AAD6Z5Z6</accession>
<feature type="domain" description="DEAD/DEAH-box helicase" evidence="1">
    <location>
        <begin position="9"/>
        <end position="70"/>
    </location>
</feature>
<dbReference type="AlphaFoldDB" id="A0AAD6Z5Z6"/>
<protein>
    <recommendedName>
        <fullName evidence="1">DEAD/DEAH-box helicase domain-containing protein</fullName>
    </recommendedName>
</protein>
<keyword evidence="3" id="KW-1185">Reference proteome</keyword>
<evidence type="ECO:0000313" key="3">
    <source>
        <dbReference type="Proteomes" id="UP001218218"/>
    </source>
</evidence>
<evidence type="ECO:0000313" key="2">
    <source>
        <dbReference type="EMBL" id="KAJ7308705.1"/>
    </source>
</evidence>
<feature type="non-terminal residue" evidence="2">
    <location>
        <position position="71"/>
    </location>
</feature>
<dbReference type="Proteomes" id="UP001218218">
    <property type="component" value="Unassembled WGS sequence"/>
</dbReference>
<name>A0AAD6Z5Z6_9AGAR</name>
<evidence type="ECO:0000259" key="1">
    <source>
        <dbReference type="Pfam" id="PF00270"/>
    </source>
</evidence>
<dbReference type="Pfam" id="PF00270">
    <property type="entry name" value="DEAD"/>
    <property type="match status" value="1"/>
</dbReference>
<dbReference type="SUPFAM" id="SSF52540">
    <property type="entry name" value="P-loop containing nucleoside triphosphate hydrolases"/>
    <property type="match status" value="1"/>
</dbReference>
<dbReference type="GO" id="GO:0005524">
    <property type="term" value="F:ATP binding"/>
    <property type="evidence" value="ECO:0007669"/>
    <property type="project" value="InterPro"/>
</dbReference>
<gene>
    <name evidence="2" type="ORF">DFH08DRAFT_623415</name>
</gene>
<dbReference type="InterPro" id="IPR027417">
    <property type="entry name" value="P-loop_NTPase"/>
</dbReference>
<dbReference type="Gene3D" id="3.40.50.300">
    <property type="entry name" value="P-loop containing nucleotide triphosphate hydrolases"/>
    <property type="match status" value="1"/>
</dbReference>
<comment type="caution">
    <text evidence="2">The sequence shown here is derived from an EMBL/GenBank/DDBJ whole genome shotgun (WGS) entry which is preliminary data.</text>
</comment>
<reference evidence="2" key="1">
    <citation type="submission" date="2023-03" db="EMBL/GenBank/DDBJ databases">
        <title>Massive genome expansion in bonnet fungi (Mycena s.s.) driven by repeated elements and novel gene families across ecological guilds.</title>
        <authorList>
            <consortium name="Lawrence Berkeley National Laboratory"/>
            <person name="Harder C.B."/>
            <person name="Miyauchi S."/>
            <person name="Viragh M."/>
            <person name="Kuo A."/>
            <person name="Thoen E."/>
            <person name="Andreopoulos B."/>
            <person name="Lu D."/>
            <person name="Skrede I."/>
            <person name="Drula E."/>
            <person name="Henrissat B."/>
            <person name="Morin E."/>
            <person name="Kohler A."/>
            <person name="Barry K."/>
            <person name="LaButti K."/>
            <person name="Morin E."/>
            <person name="Salamov A."/>
            <person name="Lipzen A."/>
            <person name="Mereny Z."/>
            <person name="Hegedus B."/>
            <person name="Baldrian P."/>
            <person name="Stursova M."/>
            <person name="Weitz H."/>
            <person name="Taylor A."/>
            <person name="Grigoriev I.V."/>
            <person name="Nagy L.G."/>
            <person name="Martin F."/>
            <person name="Kauserud H."/>
        </authorList>
    </citation>
    <scope>NUCLEOTIDE SEQUENCE</scope>
    <source>
        <strain evidence="2">CBHHK002</strain>
    </source>
</reference>
<feature type="non-terminal residue" evidence="2">
    <location>
        <position position="1"/>
    </location>
</feature>
<dbReference type="InterPro" id="IPR011545">
    <property type="entry name" value="DEAD/DEAH_box_helicase_dom"/>
</dbReference>
<dbReference type="GO" id="GO:0003676">
    <property type="term" value="F:nucleic acid binding"/>
    <property type="evidence" value="ECO:0007669"/>
    <property type="project" value="InterPro"/>
</dbReference>
<organism evidence="2 3">
    <name type="scientific">Mycena albidolilacea</name>
    <dbReference type="NCBI Taxonomy" id="1033008"/>
    <lineage>
        <taxon>Eukaryota</taxon>
        <taxon>Fungi</taxon>
        <taxon>Dikarya</taxon>
        <taxon>Basidiomycota</taxon>
        <taxon>Agaricomycotina</taxon>
        <taxon>Agaricomycetes</taxon>
        <taxon>Agaricomycetidae</taxon>
        <taxon>Agaricales</taxon>
        <taxon>Marasmiineae</taxon>
        <taxon>Mycenaceae</taxon>
        <taxon>Mycena</taxon>
    </lineage>
</organism>
<proteinExistence type="predicted"/>
<sequence>FGYGLCLWQIRVVRAILKCDRDIVSIATTGSGKTLTFWMPLLFVPDGIQIIVTPLNILSKQNVDSLTKVGI</sequence>